<dbReference type="Pfam" id="PF13473">
    <property type="entry name" value="Cupredoxin_1"/>
    <property type="match status" value="1"/>
</dbReference>
<dbReference type="OrthoDB" id="9816061at2"/>
<organism evidence="3 4">
    <name type="scientific">Bacillus taeanensis</name>
    <dbReference type="NCBI Taxonomy" id="273032"/>
    <lineage>
        <taxon>Bacteria</taxon>
        <taxon>Bacillati</taxon>
        <taxon>Bacillota</taxon>
        <taxon>Bacilli</taxon>
        <taxon>Bacillales</taxon>
        <taxon>Bacillaceae</taxon>
        <taxon>Bacillus</taxon>
    </lineage>
</organism>
<dbReference type="Gene3D" id="2.60.40.420">
    <property type="entry name" value="Cupredoxins - blue copper proteins"/>
    <property type="match status" value="1"/>
</dbReference>
<dbReference type="EMBL" id="QOCW01000009">
    <property type="protein sequence ID" value="RBW69630.1"/>
    <property type="molecule type" value="Genomic_DNA"/>
</dbReference>
<keyword evidence="1" id="KW-1133">Transmembrane helix</keyword>
<keyword evidence="1" id="KW-0472">Membrane</keyword>
<sequence length="148" mass="16976">MASVHDYIIDERVKFMFKKNSIHLIIVIVFLTLFTTLFLWYKSSPIFSQEMIQQDTSKVHLNIELTEWTITPTKITLNSGEVVELSIINKGSYPHDLVIPELDLNTRTLSPSEEEKITFEADESINIETYCSLPGHKESGMTAQLLIK</sequence>
<keyword evidence="4" id="KW-1185">Reference proteome</keyword>
<keyword evidence="1" id="KW-0812">Transmembrane</keyword>
<evidence type="ECO:0000313" key="3">
    <source>
        <dbReference type="EMBL" id="RBW69630.1"/>
    </source>
</evidence>
<dbReference type="Proteomes" id="UP000253314">
    <property type="component" value="Unassembled WGS sequence"/>
</dbReference>
<accession>A0A366XTC3</accession>
<comment type="caution">
    <text evidence="3">The sequence shown here is derived from an EMBL/GenBank/DDBJ whole genome shotgun (WGS) entry which is preliminary data.</text>
</comment>
<evidence type="ECO:0000256" key="1">
    <source>
        <dbReference type="SAM" id="Phobius"/>
    </source>
</evidence>
<evidence type="ECO:0000313" key="4">
    <source>
        <dbReference type="Proteomes" id="UP000253314"/>
    </source>
</evidence>
<evidence type="ECO:0000259" key="2">
    <source>
        <dbReference type="Pfam" id="PF13473"/>
    </source>
</evidence>
<feature type="domain" description="EfeO-type cupredoxin-like" evidence="2">
    <location>
        <begin position="38"/>
        <end position="133"/>
    </location>
</feature>
<proteinExistence type="predicted"/>
<reference evidence="3 4" key="1">
    <citation type="submission" date="2018-07" db="EMBL/GenBank/DDBJ databases">
        <title>Lottiidibacillus patelloidae gen. nov., sp. nov., isolated from the intestinal tract of a marine limpet and the reclassification of B. taeanensis BH030017T, B. algicola KMM 3737T and B. hwajinpoensis SW-72T as genus Lottiidibacillus.</title>
        <authorList>
            <person name="Liu R."/>
            <person name="Huang Z."/>
        </authorList>
    </citation>
    <scope>NUCLEOTIDE SEQUENCE [LARGE SCALE GENOMIC DNA]</scope>
    <source>
        <strain evidence="3 4">BH030017</strain>
    </source>
</reference>
<name>A0A366XTC3_9BACI</name>
<gene>
    <name evidence="3" type="ORF">DS031_10410</name>
</gene>
<dbReference type="InterPro" id="IPR008972">
    <property type="entry name" value="Cupredoxin"/>
</dbReference>
<dbReference type="SUPFAM" id="SSF49503">
    <property type="entry name" value="Cupredoxins"/>
    <property type="match status" value="1"/>
</dbReference>
<protein>
    <recommendedName>
        <fullName evidence="2">EfeO-type cupredoxin-like domain-containing protein</fullName>
    </recommendedName>
</protein>
<feature type="transmembrane region" description="Helical" evidence="1">
    <location>
        <begin position="21"/>
        <end position="41"/>
    </location>
</feature>
<dbReference type="InterPro" id="IPR028096">
    <property type="entry name" value="EfeO_Cupredoxin"/>
</dbReference>
<dbReference type="AlphaFoldDB" id="A0A366XTC3"/>